<evidence type="ECO:0000313" key="3">
    <source>
        <dbReference type="EMBL" id="OLF07794.1"/>
    </source>
</evidence>
<dbReference type="PROSITE" id="PS51257">
    <property type="entry name" value="PROKAR_LIPOPROTEIN"/>
    <property type="match status" value="1"/>
</dbReference>
<dbReference type="InterPro" id="IPR024520">
    <property type="entry name" value="DUF3558"/>
</dbReference>
<organism evidence="3 4">
    <name type="scientific">Actinophytocola xinjiangensis</name>
    <dbReference type="NCBI Taxonomy" id="485602"/>
    <lineage>
        <taxon>Bacteria</taxon>
        <taxon>Bacillati</taxon>
        <taxon>Actinomycetota</taxon>
        <taxon>Actinomycetes</taxon>
        <taxon>Pseudonocardiales</taxon>
        <taxon>Pseudonocardiaceae</taxon>
    </lineage>
</organism>
<evidence type="ECO:0000313" key="4">
    <source>
        <dbReference type="Proteomes" id="UP000185696"/>
    </source>
</evidence>
<name>A0A7Z1AVX0_9PSEU</name>
<evidence type="ECO:0008006" key="5">
    <source>
        <dbReference type="Google" id="ProtNLM"/>
    </source>
</evidence>
<feature type="region of interest" description="Disordered" evidence="1">
    <location>
        <begin position="24"/>
        <end position="60"/>
    </location>
</feature>
<comment type="caution">
    <text evidence="3">The sequence shown here is derived from an EMBL/GenBank/DDBJ whole genome shotgun (WGS) entry which is preliminary data.</text>
</comment>
<dbReference type="Proteomes" id="UP000185696">
    <property type="component" value="Unassembled WGS sequence"/>
</dbReference>
<evidence type="ECO:0000256" key="1">
    <source>
        <dbReference type="SAM" id="MobiDB-lite"/>
    </source>
</evidence>
<accession>A0A7Z1AVX0</accession>
<protein>
    <recommendedName>
        <fullName evidence="5">DUF3558 domain-containing protein</fullName>
    </recommendedName>
</protein>
<feature type="chain" id="PRO_5031454094" description="DUF3558 domain-containing protein" evidence="2">
    <location>
        <begin position="25"/>
        <end position="190"/>
    </location>
</feature>
<keyword evidence="4" id="KW-1185">Reference proteome</keyword>
<gene>
    <name evidence="3" type="ORF">BLA60_26075</name>
</gene>
<dbReference type="Pfam" id="PF12079">
    <property type="entry name" value="DUF3558"/>
    <property type="match status" value="1"/>
</dbReference>
<feature type="signal peptide" evidence="2">
    <location>
        <begin position="1"/>
        <end position="24"/>
    </location>
</feature>
<dbReference type="RefSeq" id="WP_075135634.1">
    <property type="nucleotide sequence ID" value="NZ_MSIF01000014.1"/>
</dbReference>
<proteinExistence type="predicted"/>
<feature type="compositionally biased region" description="Low complexity" evidence="1">
    <location>
        <begin position="31"/>
        <end position="45"/>
    </location>
</feature>
<dbReference type="AlphaFoldDB" id="A0A7Z1AVX0"/>
<keyword evidence="2" id="KW-0732">Signal</keyword>
<sequence>MTRAVTKVALFLGAAGLTVLTACGGESTAGEPAATDPPASTSAEAGSPPSSEDESGDYSLSDLCGLLTAEEAEDMGAAAPGRPGNSISDGHPICTWSNETSLVVRLQEGRDLATVRPSDDVTVTETTVAGVPAIKVRTASINACEIAVETASDNLVGASAAPLSAGEGKYDPCVVADEFAAIVVPRVKDL</sequence>
<dbReference type="OrthoDB" id="3698195at2"/>
<dbReference type="EMBL" id="MSIF01000014">
    <property type="protein sequence ID" value="OLF07794.1"/>
    <property type="molecule type" value="Genomic_DNA"/>
</dbReference>
<evidence type="ECO:0000256" key="2">
    <source>
        <dbReference type="SAM" id="SignalP"/>
    </source>
</evidence>
<reference evidence="3 4" key="1">
    <citation type="submission" date="2016-12" db="EMBL/GenBank/DDBJ databases">
        <title>The draft genome sequence of Actinophytocola xinjiangensis.</title>
        <authorList>
            <person name="Wang W."/>
            <person name="Yuan L."/>
        </authorList>
    </citation>
    <scope>NUCLEOTIDE SEQUENCE [LARGE SCALE GENOMIC DNA]</scope>
    <source>
        <strain evidence="3 4">CGMCC 4.4663</strain>
    </source>
</reference>